<dbReference type="Proteomes" id="UP000310158">
    <property type="component" value="Unassembled WGS sequence"/>
</dbReference>
<dbReference type="AlphaFoldDB" id="A0A4S4LS47"/>
<protein>
    <submittedName>
        <fullName evidence="2">Uncharacterized protein</fullName>
    </submittedName>
</protein>
<evidence type="ECO:0000256" key="1">
    <source>
        <dbReference type="SAM" id="MobiDB-lite"/>
    </source>
</evidence>
<name>A0A4S4LS47_9AGAM</name>
<feature type="compositionally biased region" description="Polar residues" evidence="1">
    <location>
        <begin position="27"/>
        <end position="37"/>
    </location>
</feature>
<gene>
    <name evidence="2" type="ORF">EW146_g7192</name>
</gene>
<sequence length="77" mass="8229">MPSAHKRPEQLIRHQSLAPPRALSPSMIATESQSTPAQADLKKKRMDAEYKENGDGEGGGMSQRPKTLGAFAAGSSH</sequence>
<feature type="compositionally biased region" description="Basic and acidic residues" evidence="1">
    <location>
        <begin position="1"/>
        <end position="12"/>
    </location>
</feature>
<evidence type="ECO:0000313" key="3">
    <source>
        <dbReference type="Proteomes" id="UP000310158"/>
    </source>
</evidence>
<evidence type="ECO:0000313" key="2">
    <source>
        <dbReference type="EMBL" id="THH12980.1"/>
    </source>
</evidence>
<accession>A0A4S4LS47</accession>
<feature type="region of interest" description="Disordered" evidence="1">
    <location>
        <begin position="1"/>
        <end position="77"/>
    </location>
</feature>
<comment type="caution">
    <text evidence="2">The sequence shown here is derived from an EMBL/GenBank/DDBJ whole genome shotgun (WGS) entry which is preliminary data.</text>
</comment>
<reference evidence="2 3" key="1">
    <citation type="submission" date="2019-02" db="EMBL/GenBank/DDBJ databases">
        <title>Genome sequencing of the rare red list fungi Bondarzewia mesenterica.</title>
        <authorList>
            <person name="Buettner E."/>
            <person name="Kellner H."/>
        </authorList>
    </citation>
    <scope>NUCLEOTIDE SEQUENCE [LARGE SCALE GENOMIC DNA]</scope>
    <source>
        <strain evidence="2 3">DSM 108281</strain>
    </source>
</reference>
<keyword evidence="3" id="KW-1185">Reference proteome</keyword>
<organism evidence="2 3">
    <name type="scientific">Bondarzewia mesenterica</name>
    <dbReference type="NCBI Taxonomy" id="1095465"/>
    <lineage>
        <taxon>Eukaryota</taxon>
        <taxon>Fungi</taxon>
        <taxon>Dikarya</taxon>
        <taxon>Basidiomycota</taxon>
        <taxon>Agaricomycotina</taxon>
        <taxon>Agaricomycetes</taxon>
        <taxon>Russulales</taxon>
        <taxon>Bondarzewiaceae</taxon>
        <taxon>Bondarzewia</taxon>
    </lineage>
</organism>
<proteinExistence type="predicted"/>
<dbReference type="EMBL" id="SGPL01000397">
    <property type="protein sequence ID" value="THH12980.1"/>
    <property type="molecule type" value="Genomic_DNA"/>
</dbReference>